<protein>
    <recommendedName>
        <fullName evidence="2">FlgD/Vpr Ig-like domain-containing protein</fullName>
    </recommendedName>
</protein>
<dbReference type="Proteomes" id="UP000807850">
    <property type="component" value="Unassembled WGS sequence"/>
</dbReference>
<feature type="domain" description="FlgD/Vpr Ig-like" evidence="2">
    <location>
        <begin position="1417"/>
        <end position="1465"/>
    </location>
</feature>
<name>A0A9D6L765_UNCEI</name>
<feature type="region of interest" description="Disordered" evidence="1">
    <location>
        <begin position="544"/>
        <end position="563"/>
    </location>
</feature>
<feature type="compositionally biased region" description="Low complexity" evidence="1">
    <location>
        <begin position="1136"/>
        <end position="1148"/>
    </location>
</feature>
<comment type="caution">
    <text evidence="3">The sequence shown here is derived from an EMBL/GenBank/DDBJ whole genome shotgun (WGS) entry which is preliminary data.</text>
</comment>
<evidence type="ECO:0000313" key="3">
    <source>
        <dbReference type="EMBL" id="MBI3540178.1"/>
    </source>
</evidence>
<accession>A0A9D6L765</accession>
<evidence type="ECO:0000259" key="2">
    <source>
        <dbReference type="Pfam" id="PF13860"/>
    </source>
</evidence>
<reference evidence="3" key="1">
    <citation type="submission" date="2020-07" db="EMBL/GenBank/DDBJ databases">
        <title>Huge and variable diversity of episymbiotic CPR bacteria and DPANN archaea in groundwater ecosystems.</title>
        <authorList>
            <person name="He C.Y."/>
            <person name="Keren R."/>
            <person name="Whittaker M."/>
            <person name="Farag I.F."/>
            <person name="Doudna J."/>
            <person name="Cate J.H.D."/>
            <person name="Banfield J.F."/>
        </authorList>
    </citation>
    <scope>NUCLEOTIDE SEQUENCE</scope>
    <source>
        <strain evidence="3">NC_groundwater_928_Pr1_S-0.2um_72_17</strain>
    </source>
</reference>
<sequence>MDGLVQEIVPERSTRAARLRTSNLPHPANDPDTVWIGHIDDPNFTAGGRMPAGGYGPYHVGRGPNRPIRGGSPVTIGSDGTWSFDRFQPGETDSLFGWWPVARPFQSIAGDNITDYQRPFSGLDYGNQVNYVINLGSPKRTFGVTGVWHRDPGSLALTDSIGPTTSAGVTAVLNPPPVTYGRNVQPVLWSPAEFGGTGSTASAWMGVRSGGDLTVKDDVSRGGTGNAFNGDLFQYQGNNGFNQVGSTTANGTDHLFPGYGSQMDQMLYRDVQLASGDGLSISFNYATNMSLSKITATDAQIGWFNFDPISPAETGFLGTPNSDGNFISANLAGFSAPCDSFMVYIGAPVNDANVTFSAPLIVNGGPVTTVYDPKRRWFSEVIQIDPATTGGVRRIIGKEILSAAGQSGVTSFSVSIPSTDPDLIAAKAALGNKVRIAFRVKTNRGFDDENGRSTTTGPFSSGTRGAAIIDNVVVNGWAAANGDFENAGSINNDTSIDPLNAWKSTGKPPAVYWHVRPLSQLAFNDPCGGVDNPNRQCNMYGIVATPGDNDNNEKNGGAFGSNTEDRQKWFVSPTINLVATGNGPGFYNGMGIDDELARTTGDYQAFFSLYNAGFVNATTQTGNFLSVGWQSYPARQANGNVGWGEARHTTALSFYGTRGCFETIFTPAKANALIRTTNAANRPDSLRLYIQEIQRCYTYTGLVDFTCSPTVGDNVGTYWDNISVALVDAPAPTSISIPIWQLTNDAFPTNATSKPVTPGEAFDTTGAQVRTALNIAGQTGNTSRPVITGDSMVIAAAGSNQRVDMIFRIKPGPGNYVSTGHMNSGIAKTPNGKVAASASGVNSDFFSSYMTRNGYFGSGTPASGDPVGGPGHGANWNIHLWNSARMDTAENNLYPSPTANAVIGLAAGVYASMYHEGGAVPNDIDQQRFSGNVFNPPRNRCFLVVPTGAANSTNMVCDGTVPAVYGAASGTTQEYKKIIPDGLLTPGSHVEYFFRSCDLSATSTYSLAPDTNFIFQPAEGSGDGHRWQEFSVLPDRWKDGLWAANERDASSPACMLFIDWADRRGDERFWVGFADSIDATLPGRYGAHNGWHARGDQDITQSLLIGTSNDWGVYAHGGQPGTIWDMFGVKGAESSTTTSSIGSRGAAAPTGLMAGKQNRNGPTGDMLRQYYRILFAVTGDLGAGNIGPYADKGDNDIGLLQDFADDSKPGTTTPRAVWFEGRAFIEGQVTGGAAAHSTFPPTYFGASVASGDYRSYAANTKDIVDLIANAPVVTNGEIYGVLNNCITQNDVLTLQGTFGAAMAAKYEDSATNPNPKIASIYAPPTPGGTHPHVSLVDGWRISSIGSRNSLRSVGAIDYYAQVYTNLWTSLNCGFIEGAPVGVGDSPNSALRYYLELRSQNPFRAGLAKLTFGIVRKERVEVRLYDVSGRLVRTLANREFDAGSHDLYWDGADDGGQRVARGVYFYQLRTPSFVSEKKIAVLRP</sequence>
<gene>
    <name evidence="3" type="ORF">HY076_07890</name>
</gene>
<dbReference type="EMBL" id="JACQAY010000259">
    <property type="protein sequence ID" value="MBI3540178.1"/>
    <property type="molecule type" value="Genomic_DNA"/>
</dbReference>
<evidence type="ECO:0000313" key="4">
    <source>
        <dbReference type="Proteomes" id="UP000807850"/>
    </source>
</evidence>
<evidence type="ECO:0000256" key="1">
    <source>
        <dbReference type="SAM" id="MobiDB-lite"/>
    </source>
</evidence>
<dbReference type="Pfam" id="PF13860">
    <property type="entry name" value="FlgD_ig"/>
    <property type="match status" value="1"/>
</dbReference>
<feature type="region of interest" description="Disordered" evidence="1">
    <location>
        <begin position="55"/>
        <end position="74"/>
    </location>
</feature>
<dbReference type="InterPro" id="IPR025965">
    <property type="entry name" value="FlgD/Vpr_Ig-like"/>
</dbReference>
<organism evidence="3 4">
    <name type="scientific">Eiseniibacteriota bacterium</name>
    <dbReference type="NCBI Taxonomy" id="2212470"/>
    <lineage>
        <taxon>Bacteria</taxon>
        <taxon>Candidatus Eiseniibacteriota</taxon>
    </lineage>
</organism>
<dbReference type="Gene3D" id="2.60.40.4070">
    <property type="match status" value="1"/>
</dbReference>
<feature type="region of interest" description="Disordered" evidence="1">
    <location>
        <begin position="1136"/>
        <end position="1159"/>
    </location>
</feature>
<proteinExistence type="predicted"/>